<evidence type="ECO:0000313" key="1">
    <source>
        <dbReference type="EMBL" id="ENW31616.1"/>
    </source>
</evidence>
<dbReference type="Proteomes" id="UP000018416">
    <property type="component" value="Unassembled WGS sequence"/>
</dbReference>
<accession>N9HQ30</accession>
<protein>
    <submittedName>
        <fullName evidence="1">Uncharacterized protein</fullName>
    </submittedName>
</protein>
<dbReference type="AlphaFoldDB" id="N9HQ30"/>
<reference evidence="1 2" key="1">
    <citation type="submission" date="2013-02" db="EMBL/GenBank/DDBJ databases">
        <title>The Genome Sequence of Acinetobacter lwoffii NIPH 478.</title>
        <authorList>
            <consortium name="The Broad Institute Genome Sequencing Platform"/>
            <consortium name="The Broad Institute Genome Sequencing Center for Infectious Disease"/>
            <person name="Cerqueira G."/>
            <person name="Feldgarden M."/>
            <person name="Courvalin P."/>
            <person name="Perichon B."/>
            <person name="Grillot-Courvalin C."/>
            <person name="Clermont D."/>
            <person name="Rocha E."/>
            <person name="Yoon E.-J."/>
            <person name="Nemec A."/>
            <person name="Walker B."/>
            <person name="Young S.K."/>
            <person name="Zeng Q."/>
            <person name="Gargeya S."/>
            <person name="Fitzgerald M."/>
            <person name="Haas B."/>
            <person name="Abouelleil A."/>
            <person name="Alvarado L."/>
            <person name="Arachchi H.M."/>
            <person name="Berlin A.M."/>
            <person name="Chapman S.B."/>
            <person name="Dewar J."/>
            <person name="Goldberg J."/>
            <person name="Griggs A."/>
            <person name="Gujja S."/>
            <person name="Hansen M."/>
            <person name="Howarth C."/>
            <person name="Imamovic A."/>
            <person name="Larimer J."/>
            <person name="McCowan C."/>
            <person name="Murphy C."/>
            <person name="Neiman D."/>
            <person name="Pearson M."/>
            <person name="Priest M."/>
            <person name="Roberts A."/>
            <person name="Saif S."/>
            <person name="Shea T."/>
            <person name="Sisk P."/>
            <person name="Sykes S."/>
            <person name="Wortman J."/>
            <person name="Nusbaum C."/>
            <person name="Birren B."/>
        </authorList>
    </citation>
    <scope>NUCLEOTIDE SEQUENCE [LARGE SCALE GENOMIC DNA]</scope>
    <source>
        <strain evidence="1 2">NIPH 478</strain>
    </source>
</reference>
<name>N9HQ30_ACILW</name>
<organism evidence="1 2">
    <name type="scientific">Acinetobacter lwoffii NIPH 478</name>
    <dbReference type="NCBI Taxonomy" id="1217668"/>
    <lineage>
        <taxon>Bacteria</taxon>
        <taxon>Pseudomonadati</taxon>
        <taxon>Pseudomonadota</taxon>
        <taxon>Gammaproteobacteria</taxon>
        <taxon>Moraxellales</taxon>
        <taxon>Moraxellaceae</taxon>
        <taxon>Acinetobacter</taxon>
    </lineage>
</organism>
<dbReference type="EMBL" id="APQU01000008">
    <property type="protein sequence ID" value="ENW31616.1"/>
    <property type="molecule type" value="Genomic_DNA"/>
</dbReference>
<sequence>MRAFLMSAQFIQFNILFIIIPPDKKVYIAKFVNILKINRLANYGIKNCKLDNERGRKNVKDD</sequence>
<proteinExistence type="predicted"/>
<gene>
    <name evidence="1" type="ORF">F923_00650</name>
</gene>
<evidence type="ECO:0000313" key="2">
    <source>
        <dbReference type="Proteomes" id="UP000018416"/>
    </source>
</evidence>
<comment type="caution">
    <text evidence="1">The sequence shown here is derived from an EMBL/GenBank/DDBJ whole genome shotgun (WGS) entry which is preliminary data.</text>
</comment>
<dbReference type="HOGENOM" id="CLU_2893614_0_0_6"/>